<evidence type="ECO:0000313" key="5">
    <source>
        <dbReference type="Proteomes" id="UP000030108"/>
    </source>
</evidence>
<proteinExistence type="predicted"/>
<dbReference type="SMART" id="SM00320">
    <property type="entry name" value="WD40"/>
    <property type="match status" value="6"/>
</dbReference>
<dbReference type="InterPro" id="IPR015943">
    <property type="entry name" value="WD40/YVTN_repeat-like_dom_sf"/>
</dbReference>
<keyword evidence="2" id="KW-0677">Repeat</keyword>
<dbReference type="PANTHER" id="PTHR22847">
    <property type="entry name" value="WD40 REPEAT PROTEIN"/>
    <property type="match status" value="1"/>
</dbReference>
<dbReference type="EMBL" id="JATN01000322">
    <property type="protein sequence ID" value="EUC53503.1"/>
    <property type="molecule type" value="Genomic_DNA"/>
</dbReference>
<feature type="repeat" description="WD" evidence="3">
    <location>
        <begin position="6"/>
        <end position="38"/>
    </location>
</feature>
<dbReference type="PROSITE" id="PS50082">
    <property type="entry name" value="WD_REPEATS_2"/>
    <property type="match status" value="3"/>
</dbReference>
<evidence type="ECO:0000256" key="2">
    <source>
        <dbReference type="ARBA" id="ARBA00022737"/>
    </source>
</evidence>
<evidence type="ECO:0000256" key="1">
    <source>
        <dbReference type="ARBA" id="ARBA00022574"/>
    </source>
</evidence>
<feature type="repeat" description="WD" evidence="3">
    <location>
        <begin position="219"/>
        <end position="260"/>
    </location>
</feature>
<feature type="repeat" description="WD" evidence="3">
    <location>
        <begin position="55"/>
        <end position="89"/>
    </location>
</feature>
<dbReference type="AlphaFoldDB" id="X8ITP7"/>
<dbReference type="InterPro" id="IPR036322">
    <property type="entry name" value="WD40_repeat_dom_sf"/>
</dbReference>
<accession>X8ITP7</accession>
<dbReference type="GO" id="GO:1990234">
    <property type="term" value="C:transferase complex"/>
    <property type="evidence" value="ECO:0007669"/>
    <property type="project" value="UniProtKB-ARBA"/>
</dbReference>
<organism evidence="4 5">
    <name type="scientific">Rhizoctonia solani AG-3 Rhs1AP</name>
    <dbReference type="NCBI Taxonomy" id="1086054"/>
    <lineage>
        <taxon>Eukaryota</taxon>
        <taxon>Fungi</taxon>
        <taxon>Dikarya</taxon>
        <taxon>Basidiomycota</taxon>
        <taxon>Agaricomycotina</taxon>
        <taxon>Agaricomycetes</taxon>
        <taxon>Cantharellales</taxon>
        <taxon>Ceratobasidiaceae</taxon>
        <taxon>Rhizoctonia</taxon>
    </lineage>
</organism>
<dbReference type="Gene3D" id="2.130.10.10">
    <property type="entry name" value="YVTN repeat-like/Quinoprotein amine dehydrogenase"/>
    <property type="match status" value="2"/>
</dbReference>
<name>X8ITP7_9AGAM</name>
<reference evidence="5" key="1">
    <citation type="journal article" date="2014" name="Genome Announc.">
        <title>Draft genome sequence of the plant-pathogenic soil fungus Rhizoctonia solani anastomosis group 3 strain Rhs1AP.</title>
        <authorList>
            <person name="Cubeta M.A."/>
            <person name="Thomas E."/>
            <person name="Dean R.A."/>
            <person name="Jabaji S."/>
            <person name="Neate S.M."/>
            <person name="Tavantzis S."/>
            <person name="Toda T."/>
            <person name="Vilgalys R."/>
            <person name="Bharathan N."/>
            <person name="Fedorova-Abrams N."/>
            <person name="Pakala S.B."/>
            <person name="Pakala S.M."/>
            <person name="Zafar N."/>
            <person name="Joardar V."/>
            <person name="Losada L."/>
            <person name="Nierman W.C."/>
        </authorList>
    </citation>
    <scope>NUCLEOTIDE SEQUENCE [LARGE SCALE GENOMIC DNA]</scope>
    <source>
        <strain evidence="5">AG-3</strain>
    </source>
</reference>
<evidence type="ECO:0000313" key="4">
    <source>
        <dbReference type="EMBL" id="EUC53503.1"/>
    </source>
</evidence>
<dbReference type="InterPro" id="IPR001680">
    <property type="entry name" value="WD40_rpt"/>
</dbReference>
<dbReference type="OrthoDB" id="538223at2759"/>
<dbReference type="PANTHER" id="PTHR22847:SF637">
    <property type="entry name" value="WD REPEAT DOMAIN 5B"/>
    <property type="match status" value="1"/>
</dbReference>
<evidence type="ECO:0000256" key="3">
    <source>
        <dbReference type="PROSITE-ProRule" id="PRU00221"/>
    </source>
</evidence>
<comment type="caution">
    <text evidence="4">The sequence shown here is derived from an EMBL/GenBank/DDBJ whole genome shotgun (WGS) entry which is preliminary data.</text>
</comment>
<gene>
    <name evidence="4" type="ORF">RSOL_006500</name>
</gene>
<dbReference type="SUPFAM" id="SSF50978">
    <property type="entry name" value="WD40 repeat-like"/>
    <property type="match status" value="1"/>
</dbReference>
<dbReference type="PROSITE" id="PS50294">
    <property type="entry name" value="WD_REPEATS_REGION"/>
    <property type="match status" value="3"/>
</dbReference>
<dbReference type="Pfam" id="PF00400">
    <property type="entry name" value="WD40"/>
    <property type="match status" value="4"/>
</dbReference>
<sequence length="304" mass="32504">MVLGPLNAHRGKITSVAFSPNGSRIISACENGLVCTWDAREHCITPSLAVSICRIYCTKFSSDGTRFVTGSEDGSICIWDAYTGEIVVGPVKAHTGQIYAVDFLNDRVVWGSDDGKICVCDARNGEVVLGPVTVDSTSVQVVTYSLDGKLIATGTDGQVNVWNAENGSRVFGPLTDLDDVGLLRFSPDSTRIVGISEGSGSKIIVWDVADGRNVFNAPLYGHSDYVDSVSYSPNGALIALGSQDGSIIVLDAYNGKRALKPCDSTRRICVGFSPDSTRLVSSGYRLPNPDLERADRRDGVRDTI</sequence>
<protein>
    <submittedName>
        <fullName evidence="4">WD40-repeat protein (Notchless protein), related protein, putative</fullName>
    </submittedName>
</protein>
<dbReference type="Proteomes" id="UP000030108">
    <property type="component" value="Unassembled WGS sequence"/>
</dbReference>
<keyword evidence="1 3" id="KW-0853">WD repeat</keyword>